<evidence type="ECO:0000313" key="6">
    <source>
        <dbReference type="EMBL" id="CUV10867.1"/>
    </source>
</evidence>
<dbReference type="NCBIfam" id="TIGR00254">
    <property type="entry name" value="GGDEF"/>
    <property type="match status" value="1"/>
</dbReference>
<dbReference type="CDD" id="cd12914">
    <property type="entry name" value="PDC1_DGC_like"/>
    <property type="match status" value="1"/>
</dbReference>
<evidence type="ECO:0000256" key="3">
    <source>
        <dbReference type="SAM" id="MobiDB-lite"/>
    </source>
</evidence>
<evidence type="ECO:0000256" key="2">
    <source>
        <dbReference type="ARBA" id="ARBA00034247"/>
    </source>
</evidence>
<gene>
    <name evidence="6" type="ORF">RUN39_v1_20009</name>
</gene>
<feature type="transmembrane region" description="Helical" evidence="4">
    <location>
        <begin position="285"/>
        <end position="304"/>
    </location>
</feature>
<dbReference type="InterPro" id="IPR000160">
    <property type="entry name" value="GGDEF_dom"/>
</dbReference>
<dbReference type="EMBL" id="LN899819">
    <property type="protein sequence ID" value="CUV10867.1"/>
    <property type="molecule type" value="Genomic_DNA"/>
</dbReference>
<dbReference type="PROSITE" id="PS50887">
    <property type="entry name" value="GGDEF"/>
    <property type="match status" value="1"/>
</dbReference>
<dbReference type="PANTHER" id="PTHR45138">
    <property type="entry name" value="REGULATORY COMPONENTS OF SENSORY TRANSDUCTION SYSTEM"/>
    <property type="match status" value="1"/>
</dbReference>
<keyword evidence="4" id="KW-1133">Transmembrane helix</keyword>
<dbReference type="CDD" id="cd01949">
    <property type="entry name" value="GGDEF"/>
    <property type="match status" value="1"/>
</dbReference>
<evidence type="ECO:0000259" key="5">
    <source>
        <dbReference type="PROSITE" id="PS50887"/>
    </source>
</evidence>
<protein>
    <recommendedName>
        <fullName evidence="1">diguanylate cyclase</fullName>
        <ecNumber evidence="1">2.7.7.65</ecNumber>
    </recommendedName>
</protein>
<feature type="region of interest" description="Disordered" evidence="3">
    <location>
        <begin position="480"/>
        <end position="512"/>
    </location>
</feature>
<dbReference type="GO" id="GO:0043709">
    <property type="term" value="P:cell adhesion involved in single-species biofilm formation"/>
    <property type="evidence" value="ECO:0007669"/>
    <property type="project" value="TreeGrafter"/>
</dbReference>
<dbReference type="PANTHER" id="PTHR45138:SF9">
    <property type="entry name" value="DIGUANYLATE CYCLASE DGCM-RELATED"/>
    <property type="match status" value="1"/>
</dbReference>
<dbReference type="SUPFAM" id="SSF55073">
    <property type="entry name" value="Nucleotide cyclase"/>
    <property type="match status" value="1"/>
</dbReference>
<dbReference type="Gene3D" id="3.30.450.20">
    <property type="entry name" value="PAS domain"/>
    <property type="match status" value="2"/>
</dbReference>
<dbReference type="InterPro" id="IPR054327">
    <property type="entry name" value="His-kinase-like_sensor"/>
</dbReference>
<dbReference type="CDD" id="cd12915">
    <property type="entry name" value="PDC2_DGC_like"/>
    <property type="match status" value="1"/>
</dbReference>
<dbReference type="InterPro" id="IPR043128">
    <property type="entry name" value="Rev_trsase/Diguanyl_cyclase"/>
</dbReference>
<dbReference type="GO" id="GO:1902201">
    <property type="term" value="P:negative regulation of bacterial-type flagellum-dependent cell motility"/>
    <property type="evidence" value="ECO:0007669"/>
    <property type="project" value="TreeGrafter"/>
</dbReference>
<keyword evidence="4 6" id="KW-0812">Transmembrane</keyword>
<sequence length="512" mass="55448">MSIFSINTPARLIGTALLFSLTVSAGAALSLYEMRLDALKCAKDAGANIALIIERDVARNLELYSLSVETVLERLADPEVHQVSNHIRRLVLFDGIAQARDLGSILVTDARGQVVLDSKAEPARNIYIGDRDYFQQQARIDSTAVLISKPLESRTGFGASITVSRRLNDAQGTFAGVVSGALRISYFNRLFSGMTLGPKGSIALFYADGTLIARRPAAPAAGAAEKRNPETFKRVIDTTDGLYLGKSVRDGIERLYTYRRIGHYPLYVAVGAATEDIYANWTSRAWAIGLLVAVFNLVTMALAYQFAKQLEKRLAAGRRHAEQAITDALTGLPNRRALDAFLDKEWKRALRERWPVSVLMIDVDAFKPYNDHYGHMGGDTALKAVARCIQARASRSGDLAARYGGEEFCIVLPHTDLEGAIAVAEHIRQAVLALHIPHAQGPAGVLSVSIGVATDTPALSGDRAETLTQAADTQLYRAKTQGRNRTMPTGAKAERAPETTPGPPAVLAEHGS</sequence>
<proteinExistence type="predicted"/>
<dbReference type="Pfam" id="PF00990">
    <property type="entry name" value="GGDEF"/>
    <property type="match status" value="1"/>
</dbReference>
<accession>A0A0S4TMN9</accession>
<dbReference type="Gene3D" id="3.30.70.270">
    <property type="match status" value="1"/>
</dbReference>
<dbReference type="EC" id="2.7.7.65" evidence="1"/>
<name>A0A0S4TMN9_RALSL</name>
<reference evidence="6" key="1">
    <citation type="submission" date="2015-10" db="EMBL/GenBank/DDBJ databases">
        <authorList>
            <person name="Gilbert D.G."/>
        </authorList>
    </citation>
    <scope>NUCLEOTIDE SEQUENCE</scope>
    <source>
        <strain evidence="6">Phyl III-seqv23</strain>
    </source>
</reference>
<dbReference type="SMART" id="SM00267">
    <property type="entry name" value="GGDEF"/>
    <property type="match status" value="1"/>
</dbReference>
<dbReference type="PATRIC" id="fig|305.106.peg.2298"/>
<evidence type="ECO:0000256" key="4">
    <source>
        <dbReference type="SAM" id="Phobius"/>
    </source>
</evidence>
<dbReference type="InterPro" id="IPR050469">
    <property type="entry name" value="Diguanylate_Cyclase"/>
</dbReference>
<comment type="catalytic activity">
    <reaction evidence="2">
        <text>2 GTP = 3',3'-c-di-GMP + 2 diphosphate</text>
        <dbReference type="Rhea" id="RHEA:24898"/>
        <dbReference type="ChEBI" id="CHEBI:33019"/>
        <dbReference type="ChEBI" id="CHEBI:37565"/>
        <dbReference type="ChEBI" id="CHEBI:58805"/>
        <dbReference type="EC" id="2.7.7.65"/>
    </reaction>
</comment>
<dbReference type="AlphaFoldDB" id="A0A0S4TMN9"/>
<dbReference type="InterPro" id="IPR029787">
    <property type="entry name" value="Nucleotide_cyclase"/>
</dbReference>
<feature type="domain" description="GGDEF" evidence="5">
    <location>
        <begin position="354"/>
        <end position="491"/>
    </location>
</feature>
<dbReference type="FunFam" id="3.30.70.270:FF:000001">
    <property type="entry name" value="Diguanylate cyclase domain protein"/>
    <property type="match status" value="1"/>
</dbReference>
<keyword evidence="4" id="KW-0472">Membrane</keyword>
<evidence type="ECO:0000256" key="1">
    <source>
        <dbReference type="ARBA" id="ARBA00012528"/>
    </source>
</evidence>
<dbReference type="GO" id="GO:0052621">
    <property type="term" value="F:diguanylate cyclase activity"/>
    <property type="evidence" value="ECO:0007669"/>
    <property type="project" value="UniProtKB-EC"/>
</dbReference>
<organism evidence="6">
    <name type="scientific">Ralstonia solanacearum</name>
    <name type="common">Pseudomonas solanacearum</name>
    <dbReference type="NCBI Taxonomy" id="305"/>
    <lineage>
        <taxon>Bacteria</taxon>
        <taxon>Pseudomonadati</taxon>
        <taxon>Pseudomonadota</taxon>
        <taxon>Betaproteobacteria</taxon>
        <taxon>Burkholderiales</taxon>
        <taxon>Burkholderiaceae</taxon>
        <taxon>Ralstonia</taxon>
        <taxon>Ralstonia solanacearum species complex</taxon>
    </lineage>
</organism>
<dbReference type="Pfam" id="PF22588">
    <property type="entry name" value="dCache_1_like"/>
    <property type="match status" value="1"/>
</dbReference>
<dbReference type="GO" id="GO:0005886">
    <property type="term" value="C:plasma membrane"/>
    <property type="evidence" value="ECO:0007669"/>
    <property type="project" value="TreeGrafter"/>
</dbReference>